<dbReference type="Proteomes" id="UP000798662">
    <property type="component" value="Chromosome 2"/>
</dbReference>
<accession>A0ACC3C4Q3</accession>
<name>A0ACC3C4Q3_PYRYE</name>
<reference evidence="1" key="1">
    <citation type="submission" date="2019-11" db="EMBL/GenBank/DDBJ databases">
        <title>Nori genome reveals adaptations in red seaweeds to the harsh intertidal environment.</title>
        <authorList>
            <person name="Wang D."/>
            <person name="Mao Y."/>
        </authorList>
    </citation>
    <scope>NUCLEOTIDE SEQUENCE</scope>
    <source>
        <tissue evidence="1">Gametophyte</tissue>
    </source>
</reference>
<evidence type="ECO:0000313" key="2">
    <source>
        <dbReference type="Proteomes" id="UP000798662"/>
    </source>
</evidence>
<comment type="caution">
    <text evidence="1">The sequence shown here is derived from an EMBL/GenBank/DDBJ whole genome shotgun (WGS) entry which is preliminary data.</text>
</comment>
<proteinExistence type="predicted"/>
<gene>
    <name evidence="1" type="ORF">I4F81_007842</name>
</gene>
<sequence>MLWVAACQRCGAARQRYGGGSYARCLHFYLRRAPAPTAAALPLTAASPVPAPPKRGPPGGILRQVTIPSSPCPGERRPALPLRLLARLPPPPAVEDSTSSTTAPRGRRRRGLDVDVGGGTQPPPSVVGNRGRSPSQRERPSSAGYAVSRCSLAGSAAYRSWLLSSPQSLPSAPPPHPTTASRRAADPGHGQPTTPHGCMPAQKHRHPRGWRRGAHGAAPTTAAVVHRLGVWV</sequence>
<protein>
    <submittedName>
        <fullName evidence="1">Uncharacterized protein</fullName>
    </submittedName>
</protein>
<dbReference type="EMBL" id="CM020619">
    <property type="protein sequence ID" value="KAK1865309.1"/>
    <property type="molecule type" value="Genomic_DNA"/>
</dbReference>
<keyword evidence="2" id="KW-1185">Reference proteome</keyword>
<organism evidence="1 2">
    <name type="scientific">Pyropia yezoensis</name>
    <name type="common">Susabi-nori</name>
    <name type="synonym">Porphyra yezoensis</name>
    <dbReference type="NCBI Taxonomy" id="2788"/>
    <lineage>
        <taxon>Eukaryota</taxon>
        <taxon>Rhodophyta</taxon>
        <taxon>Bangiophyceae</taxon>
        <taxon>Bangiales</taxon>
        <taxon>Bangiaceae</taxon>
        <taxon>Pyropia</taxon>
    </lineage>
</organism>
<evidence type="ECO:0000313" key="1">
    <source>
        <dbReference type="EMBL" id="KAK1865309.1"/>
    </source>
</evidence>